<evidence type="ECO:0000313" key="1">
    <source>
        <dbReference type="EMBL" id="KKK63091.1"/>
    </source>
</evidence>
<comment type="caution">
    <text evidence="1">The sequence shown here is derived from an EMBL/GenBank/DDBJ whole genome shotgun (WGS) entry which is preliminary data.</text>
</comment>
<feature type="non-terminal residue" evidence="1">
    <location>
        <position position="164"/>
    </location>
</feature>
<sequence>MGHSIDAIDINERSAIVNIADKLNPDFCPFCHTHVSPKILGSYLNGEGDQSDRLHRVYRCTNSKCALIFLALYHGHAQSTGGKWYFYERVEPGHPQEPDIPANIKEVSKSFCEIYKQASYAESYGLNEICGVGYRKSLEFLVKDYLISKSKELDIDEETIKETT</sequence>
<name>A0A0F8ZT28_9ZZZZ</name>
<reference evidence="1" key="1">
    <citation type="journal article" date="2015" name="Nature">
        <title>Complex archaea that bridge the gap between prokaryotes and eukaryotes.</title>
        <authorList>
            <person name="Spang A."/>
            <person name="Saw J.H."/>
            <person name="Jorgensen S.L."/>
            <person name="Zaremba-Niedzwiedzka K."/>
            <person name="Martijn J."/>
            <person name="Lind A.E."/>
            <person name="van Eijk R."/>
            <person name="Schleper C."/>
            <person name="Guy L."/>
            <person name="Ettema T.J."/>
        </authorList>
    </citation>
    <scope>NUCLEOTIDE SEQUENCE</scope>
</reference>
<protein>
    <recommendedName>
        <fullName evidence="2">Phage protein</fullName>
    </recommendedName>
</protein>
<organism evidence="1">
    <name type="scientific">marine sediment metagenome</name>
    <dbReference type="NCBI Taxonomy" id="412755"/>
    <lineage>
        <taxon>unclassified sequences</taxon>
        <taxon>metagenomes</taxon>
        <taxon>ecological metagenomes</taxon>
    </lineage>
</organism>
<dbReference type="AlphaFoldDB" id="A0A0F8ZT28"/>
<gene>
    <name evidence="1" type="ORF">LCGC14_2997790</name>
</gene>
<accession>A0A0F8ZT28</accession>
<proteinExistence type="predicted"/>
<evidence type="ECO:0008006" key="2">
    <source>
        <dbReference type="Google" id="ProtNLM"/>
    </source>
</evidence>
<dbReference type="EMBL" id="LAZR01061679">
    <property type="protein sequence ID" value="KKK63091.1"/>
    <property type="molecule type" value="Genomic_DNA"/>
</dbReference>